<sequence>MSDHRLRQLAAQGLLDASGFQRALRMAGLRPTPPVWRKQSDLLLLVGGVLMLLSGIVSFFAWNWNALPGWAKLALVLTGLVLAAGVSLISPWEQARGQWSLFAAVVMIGVVAAVVGQVYQTGADPWQLFALWAVLGLPWTLLARFQPLWLLWLCILSLSLWLWQSLYSNSAFSMHAINMPMLLLHTLALLSWERWRGHLPHWQHRVVPRLLGAGIAWQCTLALWSVVGDWRNYFWMEHGGWHDGVGVLQGTITLLPSLLWLGGGFALYYRRKELFMVTLPVFAAGGAILIGVGSRMRMSDTGTWLILALLSIAMSIGVVKLLRQWHGQWSEQEGAA</sequence>
<keyword evidence="4" id="KW-1185">Reference proteome</keyword>
<dbReference type="Proteomes" id="UP000587991">
    <property type="component" value="Unassembled WGS sequence"/>
</dbReference>
<keyword evidence="1" id="KW-1133">Transmembrane helix</keyword>
<feature type="transmembrane region" description="Helical" evidence="1">
    <location>
        <begin position="274"/>
        <end position="292"/>
    </location>
</feature>
<dbReference type="AlphaFoldDB" id="A0A847SDI0"/>
<evidence type="ECO:0000259" key="2">
    <source>
        <dbReference type="Pfam" id="PF09925"/>
    </source>
</evidence>
<keyword evidence="1" id="KW-0472">Membrane</keyword>
<comment type="caution">
    <text evidence="3">The sequence shown here is derived from an EMBL/GenBank/DDBJ whole genome shotgun (WGS) entry which is preliminary data.</text>
</comment>
<gene>
    <name evidence="3" type="ORF">HF682_10030</name>
</gene>
<dbReference type="RefSeq" id="WP_168877159.1">
    <property type="nucleotide sequence ID" value="NZ_JABAIM010000002.1"/>
</dbReference>
<feature type="transmembrane region" description="Helical" evidence="1">
    <location>
        <begin position="304"/>
        <end position="322"/>
    </location>
</feature>
<evidence type="ECO:0000313" key="3">
    <source>
        <dbReference type="EMBL" id="NLR75496.1"/>
    </source>
</evidence>
<keyword evidence="1" id="KW-0812">Transmembrane</keyword>
<dbReference type="Pfam" id="PF09925">
    <property type="entry name" value="DUF2157"/>
    <property type="match status" value="1"/>
</dbReference>
<evidence type="ECO:0000256" key="1">
    <source>
        <dbReference type="SAM" id="Phobius"/>
    </source>
</evidence>
<feature type="transmembrane region" description="Helical" evidence="1">
    <location>
        <begin position="101"/>
        <end position="119"/>
    </location>
</feature>
<feature type="transmembrane region" description="Helical" evidence="1">
    <location>
        <begin position="125"/>
        <end position="142"/>
    </location>
</feature>
<feature type="transmembrane region" description="Helical" evidence="1">
    <location>
        <begin position="42"/>
        <end position="64"/>
    </location>
</feature>
<accession>A0A847SDI0</accession>
<proteinExistence type="predicted"/>
<feature type="transmembrane region" description="Helical" evidence="1">
    <location>
        <begin position="70"/>
        <end position="89"/>
    </location>
</feature>
<dbReference type="InterPro" id="IPR018677">
    <property type="entry name" value="DUF2157"/>
</dbReference>
<name>A0A847SDI0_9NEIS</name>
<feature type="transmembrane region" description="Helical" evidence="1">
    <location>
        <begin position="247"/>
        <end position="267"/>
    </location>
</feature>
<protein>
    <submittedName>
        <fullName evidence="3">DUF2157 domain-containing protein</fullName>
    </submittedName>
</protein>
<feature type="domain" description="DUF2157" evidence="2">
    <location>
        <begin position="8"/>
        <end position="149"/>
    </location>
</feature>
<feature type="transmembrane region" description="Helical" evidence="1">
    <location>
        <begin position="149"/>
        <end position="166"/>
    </location>
</feature>
<evidence type="ECO:0000313" key="4">
    <source>
        <dbReference type="Proteomes" id="UP000587991"/>
    </source>
</evidence>
<feature type="transmembrane region" description="Helical" evidence="1">
    <location>
        <begin position="172"/>
        <end position="190"/>
    </location>
</feature>
<feature type="transmembrane region" description="Helical" evidence="1">
    <location>
        <begin position="210"/>
        <end position="227"/>
    </location>
</feature>
<reference evidence="3 4" key="1">
    <citation type="submission" date="2020-04" db="EMBL/GenBank/DDBJ databases">
        <title>Draft genome of Leeia sp. IMCC25680.</title>
        <authorList>
            <person name="Song J."/>
            <person name="Cho J.-C."/>
        </authorList>
    </citation>
    <scope>NUCLEOTIDE SEQUENCE [LARGE SCALE GENOMIC DNA]</scope>
    <source>
        <strain evidence="3 4">IMCC25680</strain>
    </source>
</reference>
<organism evidence="3 4">
    <name type="scientific">Leeia aquatica</name>
    <dbReference type="NCBI Taxonomy" id="2725557"/>
    <lineage>
        <taxon>Bacteria</taxon>
        <taxon>Pseudomonadati</taxon>
        <taxon>Pseudomonadota</taxon>
        <taxon>Betaproteobacteria</taxon>
        <taxon>Neisseriales</taxon>
        <taxon>Leeiaceae</taxon>
        <taxon>Leeia</taxon>
    </lineage>
</organism>
<dbReference type="EMBL" id="JABAIM010000002">
    <property type="protein sequence ID" value="NLR75496.1"/>
    <property type="molecule type" value="Genomic_DNA"/>
</dbReference>